<reference evidence="2" key="1">
    <citation type="submission" date="2016-04" db="EMBL/GenBank/DDBJ databases">
        <authorList>
            <person name="Tabuchi Yagui T.R."/>
        </authorList>
    </citation>
    <scope>NUCLEOTIDE SEQUENCE [LARGE SCALE GENOMIC DNA]</scope>
</reference>
<gene>
    <name evidence="1" type="ORF">A6769_07685</name>
</gene>
<organism evidence="1 2">
    <name type="scientific">Nostoc punctiforme NIES-2108</name>
    <dbReference type="NCBI Taxonomy" id="1356359"/>
    <lineage>
        <taxon>Bacteria</taxon>
        <taxon>Bacillati</taxon>
        <taxon>Cyanobacteriota</taxon>
        <taxon>Cyanophyceae</taxon>
        <taxon>Nostocales</taxon>
        <taxon>Nostocaceae</taxon>
        <taxon>Nostoc</taxon>
    </lineage>
</organism>
<evidence type="ECO:0000313" key="2">
    <source>
        <dbReference type="Proteomes" id="UP000252085"/>
    </source>
</evidence>
<protein>
    <submittedName>
        <fullName evidence="1">Uncharacterized protein</fullName>
    </submittedName>
</protein>
<accession>A0A367RUN8</accession>
<sequence>MTPQLEAAIAAIQLLSSTERLQLLQILTQIDSSSNSQTDLKTLSTEFWHGSTLKQLLATQTTTTVHNLKDLAANFWPEEDSIEDFFTFRRQQRQEVI</sequence>
<evidence type="ECO:0000313" key="1">
    <source>
        <dbReference type="EMBL" id="RCJ38912.1"/>
    </source>
</evidence>
<comment type="caution">
    <text evidence="1">The sequence shown here is derived from an EMBL/GenBank/DDBJ whole genome shotgun (WGS) entry which is preliminary data.</text>
</comment>
<dbReference type="AlphaFoldDB" id="A0A367RUN8"/>
<proteinExistence type="predicted"/>
<dbReference type="EMBL" id="LXQE01000107">
    <property type="protein sequence ID" value="RCJ38912.1"/>
    <property type="molecule type" value="Genomic_DNA"/>
</dbReference>
<name>A0A367RUN8_NOSPU</name>
<dbReference type="Proteomes" id="UP000252085">
    <property type="component" value="Unassembled WGS sequence"/>
</dbReference>